<dbReference type="EMBL" id="JAAXPJ010000002">
    <property type="protein sequence ID" value="NKZ10771.1"/>
    <property type="molecule type" value="Genomic_DNA"/>
</dbReference>
<accession>A0A7X6MMT6</accession>
<sequence>MTRTLPLRIGPEPGEALDSWLEALAIRFNVPLGDICRQLGIPPRKGHRPRWLLWLSDDERRQIANATGMDPEGVVRCTLSTYDHRAIEINYTKAVLNPKFPFTRHAGSRYCPLCLAESGGRWRLCWRLGWTFACLRHHCLLVDHCPRCGQPQRMTQSRWLTVPHPNRCQHSNLAVPCNADLTDAPVITLTEADQIVRTQQMVFDIIDTDRANFGVYRDYPCHARDALRDIKALAVRAFMYANRHGLPAITPPTLVGEYAQHDPSPRRRTRYMSNRANIAPARAVEAAAAISAALNILREPNVADAGEHAAWMVERRERPYYPAELNSCAQERPLVAAILIKAFAPRRGPCTQLRYQSPLRFPVAPSESPGWLQCLIECMPAVFWPSWTVRLTPPNTGRYTLPLALSCAALLVGTRCSPGDAAHLLGHAINGSTAGKHLMVLQQLTQWNDVCLALVRVARYLATHPTPIDYARRRQLDYEDLLTEDRWNEICRETGELPGNGMRRQIARLYLYEKISGLPARTDRLMAHSESTIGFWSRVFNFPAEASPQFASILLDEARQFLSSKGIDEPLVWHPPLTLLHDLTLPGIDPERFDSDELRRALNQKQPARIGPIARRLNTSSAVVRCLLDIEIDKTSTTAAKYHVSPHPVRDRLCAELTPAILEDRYIRKGQSLSAIARSYGVRGPLVRKVAEQYGIPLRGRPTRTSDWLFTEHAVKRRTCRDIAAEVGVNEVTVRNWVKRARPEWPPPPAIKHRPIGVRAARALLRPDTMTDLQRRQLRHFARTLHYPTIQAAAEGLAISEGNLRKQIHAVEHRYGAHLIQRARHSMGQRPTLDGVRLAEAVRVTIGLG</sequence>
<dbReference type="Gene3D" id="1.10.10.10">
    <property type="entry name" value="Winged helix-like DNA-binding domain superfamily/Winged helix DNA-binding domain"/>
    <property type="match status" value="1"/>
</dbReference>
<protein>
    <recommendedName>
        <fullName evidence="5">HTH lysR-type domain-containing protein</fullName>
    </recommendedName>
</protein>
<dbReference type="InterPro" id="IPR036388">
    <property type="entry name" value="WH-like_DNA-bd_sf"/>
</dbReference>
<evidence type="ECO:0000259" key="1">
    <source>
        <dbReference type="Pfam" id="PF00126"/>
    </source>
</evidence>
<dbReference type="InterPro" id="IPR000847">
    <property type="entry name" value="LysR_HTH_N"/>
</dbReference>
<dbReference type="InterPro" id="IPR009492">
    <property type="entry name" value="TniQ"/>
</dbReference>
<name>A0A7X6MMT6_9MYCO</name>
<evidence type="ECO:0000313" key="4">
    <source>
        <dbReference type="Proteomes" id="UP000518188"/>
    </source>
</evidence>
<organism evidence="3 4">
    <name type="scientific">Mycolicibacterium septicum DSM 44393</name>
    <dbReference type="NCBI Taxonomy" id="1341646"/>
    <lineage>
        <taxon>Bacteria</taxon>
        <taxon>Bacillati</taxon>
        <taxon>Actinomycetota</taxon>
        <taxon>Actinomycetes</taxon>
        <taxon>Mycobacteriales</taxon>
        <taxon>Mycobacteriaceae</taxon>
        <taxon>Mycolicibacterium</taxon>
    </lineage>
</organism>
<dbReference type="Pfam" id="PF00126">
    <property type="entry name" value="HTH_1"/>
    <property type="match status" value="1"/>
</dbReference>
<dbReference type="Pfam" id="PF06527">
    <property type="entry name" value="TniQ"/>
    <property type="match status" value="1"/>
</dbReference>
<evidence type="ECO:0008006" key="5">
    <source>
        <dbReference type="Google" id="ProtNLM"/>
    </source>
</evidence>
<evidence type="ECO:0000313" key="3">
    <source>
        <dbReference type="EMBL" id="NKZ10771.1"/>
    </source>
</evidence>
<reference evidence="3 4" key="1">
    <citation type="submission" date="2020-04" db="EMBL/GenBank/DDBJ databases">
        <title>MicrobeNet Type strains.</title>
        <authorList>
            <person name="Nicholson A.C."/>
        </authorList>
    </citation>
    <scope>NUCLEOTIDE SEQUENCE [LARGE SCALE GENOMIC DNA]</scope>
    <source>
        <strain evidence="3 4">ATCC 700731</strain>
    </source>
</reference>
<feature type="domain" description="TniQ" evidence="2">
    <location>
        <begin position="6"/>
        <end position="141"/>
    </location>
</feature>
<dbReference type="InterPro" id="IPR036390">
    <property type="entry name" value="WH_DNA-bd_sf"/>
</dbReference>
<dbReference type="SUPFAM" id="SSF46785">
    <property type="entry name" value="Winged helix' DNA-binding domain"/>
    <property type="match status" value="1"/>
</dbReference>
<proteinExistence type="predicted"/>
<gene>
    <name evidence="3" type="ORF">HGA11_07245</name>
</gene>
<evidence type="ECO:0000259" key="2">
    <source>
        <dbReference type="Pfam" id="PF06527"/>
    </source>
</evidence>
<comment type="caution">
    <text evidence="3">The sequence shown here is derived from an EMBL/GenBank/DDBJ whole genome shotgun (WGS) entry which is preliminary data.</text>
</comment>
<dbReference type="GO" id="GO:0003700">
    <property type="term" value="F:DNA-binding transcription factor activity"/>
    <property type="evidence" value="ECO:0007669"/>
    <property type="project" value="InterPro"/>
</dbReference>
<dbReference type="AlphaFoldDB" id="A0A7X6MMT6"/>
<feature type="domain" description="HTH lysR-type" evidence="1">
    <location>
        <begin position="776"/>
        <end position="835"/>
    </location>
</feature>
<dbReference type="Proteomes" id="UP000518188">
    <property type="component" value="Unassembled WGS sequence"/>
</dbReference>
<dbReference type="RefSeq" id="WP_084621780.1">
    <property type="nucleotide sequence ID" value="NZ_HG322951.1"/>
</dbReference>